<evidence type="ECO:0000313" key="2">
    <source>
        <dbReference type="EMBL" id="GFY43584.1"/>
    </source>
</evidence>
<dbReference type="Proteomes" id="UP000886998">
    <property type="component" value="Unassembled WGS sequence"/>
</dbReference>
<dbReference type="PANTHER" id="PTHR33327:SF3">
    <property type="entry name" value="RNA-DIRECTED DNA POLYMERASE"/>
    <property type="match status" value="1"/>
</dbReference>
<dbReference type="EMBL" id="BMAV01003771">
    <property type="protein sequence ID" value="GFY43584.1"/>
    <property type="molecule type" value="Genomic_DNA"/>
</dbReference>
<dbReference type="AlphaFoldDB" id="A0A8X6WYB1"/>
<organism evidence="2 3">
    <name type="scientific">Trichonephila inaurata madagascariensis</name>
    <dbReference type="NCBI Taxonomy" id="2747483"/>
    <lineage>
        <taxon>Eukaryota</taxon>
        <taxon>Metazoa</taxon>
        <taxon>Ecdysozoa</taxon>
        <taxon>Arthropoda</taxon>
        <taxon>Chelicerata</taxon>
        <taxon>Arachnida</taxon>
        <taxon>Araneae</taxon>
        <taxon>Araneomorphae</taxon>
        <taxon>Entelegynae</taxon>
        <taxon>Araneoidea</taxon>
        <taxon>Nephilidae</taxon>
        <taxon>Trichonephila</taxon>
        <taxon>Trichonephila inaurata</taxon>
    </lineage>
</organism>
<reference evidence="2" key="1">
    <citation type="submission" date="2020-08" db="EMBL/GenBank/DDBJ databases">
        <title>Multicomponent nature underlies the extraordinary mechanical properties of spider dragline silk.</title>
        <authorList>
            <person name="Kono N."/>
            <person name="Nakamura H."/>
            <person name="Mori M."/>
            <person name="Yoshida Y."/>
            <person name="Ohtoshi R."/>
            <person name="Malay A.D."/>
            <person name="Moran D.A.P."/>
            <person name="Tomita M."/>
            <person name="Numata K."/>
            <person name="Arakawa K."/>
        </authorList>
    </citation>
    <scope>NUCLEOTIDE SEQUENCE</scope>
</reference>
<comment type="caution">
    <text evidence="2">The sequence shown here is derived from an EMBL/GenBank/DDBJ whole genome shotgun (WGS) entry which is preliminary data.</text>
</comment>
<feature type="domain" description="DUF7041" evidence="1">
    <location>
        <begin position="2"/>
        <end position="54"/>
    </location>
</feature>
<name>A0A8X6WYB1_9ARAC</name>
<sequence length="202" mass="22701">MKFHYIVANLDSRYAAEVDDIITNPSTTGMYEKLKNQLINRLSLSKEQRVQKLLGHEELGDRQSTLEPDQMADMADRIMEVPLLTSMPSVNSIDPIVASEFSSISVTLESLVERVEDLAKQPVTATTGYHIGSSHLLVTNQLSKKQFLVDTGLDLCVFPCSFLSPQKPDPNFRLKAANNSTIKTFGFLTLPLDLGLRRHFFW</sequence>
<keyword evidence="3" id="KW-1185">Reference proteome</keyword>
<proteinExistence type="predicted"/>
<dbReference type="PANTHER" id="PTHR33327">
    <property type="entry name" value="ENDONUCLEASE"/>
    <property type="match status" value="1"/>
</dbReference>
<evidence type="ECO:0000259" key="1">
    <source>
        <dbReference type="Pfam" id="PF23055"/>
    </source>
</evidence>
<protein>
    <recommendedName>
        <fullName evidence="1">DUF7041 domain-containing protein</fullName>
    </recommendedName>
</protein>
<dbReference type="Pfam" id="PF23055">
    <property type="entry name" value="DUF7041"/>
    <property type="match status" value="1"/>
</dbReference>
<accession>A0A8X6WYB1</accession>
<evidence type="ECO:0000313" key="3">
    <source>
        <dbReference type="Proteomes" id="UP000886998"/>
    </source>
</evidence>
<dbReference type="OrthoDB" id="6500668at2759"/>
<gene>
    <name evidence="2" type="primary">M514_20815</name>
    <name evidence="2" type="ORF">TNIN_176421</name>
</gene>
<dbReference type="InterPro" id="IPR055469">
    <property type="entry name" value="DUF7041"/>
</dbReference>